<reference evidence="1 2" key="1">
    <citation type="submission" date="2016-10" db="EMBL/GenBank/DDBJ databases">
        <title>Comparative genome analysis of multiple Pseudomonas spp. focuses on biocontrol and plant growth promoting traits.</title>
        <authorList>
            <person name="Tao X.-Y."/>
            <person name="Taylor C.G."/>
        </authorList>
    </citation>
    <scope>NUCLEOTIDE SEQUENCE [LARGE SCALE GENOMIC DNA]</scope>
    <source>
        <strain evidence="1 2">2F9</strain>
    </source>
</reference>
<evidence type="ECO:0000313" key="2">
    <source>
        <dbReference type="Proteomes" id="UP000283650"/>
    </source>
</evidence>
<comment type="caution">
    <text evidence="1">The sequence shown here is derived from an EMBL/GenBank/DDBJ whole genome shotgun (WGS) entry which is preliminary data.</text>
</comment>
<dbReference type="AlphaFoldDB" id="A0A423NB23"/>
<evidence type="ECO:0008006" key="3">
    <source>
        <dbReference type="Google" id="ProtNLM"/>
    </source>
</evidence>
<dbReference type="EMBL" id="MOBY01000005">
    <property type="protein sequence ID" value="RON95423.1"/>
    <property type="molecule type" value="Genomic_DNA"/>
</dbReference>
<name>A0A423NB23_PSEFL</name>
<proteinExistence type="predicted"/>
<evidence type="ECO:0000313" key="1">
    <source>
        <dbReference type="EMBL" id="RON95423.1"/>
    </source>
</evidence>
<sequence>MNQRKTRIPLPHPPPYRPSRVTYWLTVLVALLITLAIGLSIWMLVDSWISGSITTNNRGPRSTYTLAQQPQQFWFEFVWQSVGTVFLLAVGVFGVWIYRKAQEPVHTPKSKRRAKKT</sequence>
<organism evidence="1 2">
    <name type="scientific">Pseudomonas fluorescens</name>
    <dbReference type="NCBI Taxonomy" id="294"/>
    <lineage>
        <taxon>Bacteria</taxon>
        <taxon>Pseudomonadati</taxon>
        <taxon>Pseudomonadota</taxon>
        <taxon>Gammaproteobacteria</taxon>
        <taxon>Pseudomonadales</taxon>
        <taxon>Pseudomonadaceae</taxon>
        <taxon>Pseudomonas</taxon>
    </lineage>
</organism>
<dbReference type="RefSeq" id="WP_007909177.1">
    <property type="nucleotide sequence ID" value="NZ_MOBY01000005.1"/>
</dbReference>
<protein>
    <recommendedName>
        <fullName evidence="3">Transmembrane protein</fullName>
    </recommendedName>
</protein>
<gene>
    <name evidence="1" type="ORF">BK672_10885</name>
</gene>
<accession>A0A423NB23</accession>
<dbReference type="Proteomes" id="UP000283650">
    <property type="component" value="Unassembled WGS sequence"/>
</dbReference>